<organism evidence="2 3">
    <name type="scientific">Pristionchus entomophagus</name>
    <dbReference type="NCBI Taxonomy" id="358040"/>
    <lineage>
        <taxon>Eukaryota</taxon>
        <taxon>Metazoa</taxon>
        <taxon>Ecdysozoa</taxon>
        <taxon>Nematoda</taxon>
        <taxon>Chromadorea</taxon>
        <taxon>Rhabditida</taxon>
        <taxon>Rhabditina</taxon>
        <taxon>Diplogasteromorpha</taxon>
        <taxon>Diplogasteroidea</taxon>
        <taxon>Neodiplogasteridae</taxon>
        <taxon>Pristionchus</taxon>
    </lineage>
</organism>
<dbReference type="Proteomes" id="UP001432027">
    <property type="component" value="Unassembled WGS sequence"/>
</dbReference>
<keyword evidence="3" id="KW-1185">Reference proteome</keyword>
<name>A0AAV5S9F2_9BILA</name>
<evidence type="ECO:0000256" key="1">
    <source>
        <dbReference type="SAM" id="MobiDB-lite"/>
    </source>
</evidence>
<sequence>MPSASGNRREHRRRGGEEKQQQPRIYRSRSRDTTLSEEVSVSPSKSIVAPSLPSRSTESYYANAVSVGPSSALSTRSDVTLCVDDPSAVCPSMRMNPHDSKTTYQLRDGSMLEILDRANSAGKTVSLKLMSGEQIFLERSEKGHSLMMLDKKHRVVHAIGTDWKEPEGIFRA</sequence>
<evidence type="ECO:0000313" key="2">
    <source>
        <dbReference type="EMBL" id="GMS78623.1"/>
    </source>
</evidence>
<feature type="region of interest" description="Disordered" evidence="1">
    <location>
        <begin position="1"/>
        <end position="56"/>
    </location>
</feature>
<feature type="compositionally biased region" description="Polar residues" evidence="1">
    <location>
        <begin position="36"/>
        <end position="45"/>
    </location>
</feature>
<protein>
    <submittedName>
        <fullName evidence="2">Uncharacterized protein</fullName>
    </submittedName>
</protein>
<evidence type="ECO:0000313" key="3">
    <source>
        <dbReference type="Proteomes" id="UP001432027"/>
    </source>
</evidence>
<reference evidence="2" key="1">
    <citation type="submission" date="2023-10" db="EMBL/GenBank/DDBJ databases">
        <title>Genome assembly of Pristionchus species.</title>
        <authorList>
            <person name="Yoshida K."/>
            <person name="Sommer R.J."/>
        </authorList>
    </citation>
    <scope>NUCLEOTIDE SEQUENCE</scope>
    <source>
        <strain evidence="2">RS0144</strain>
    </source>
</reference>
<dbReference type="AlphaFoldDB" id="A0AAV5S9F2"/>
<gene>
    <name evidence="2" type="ORF">PENTCL1PPCAC_798</name>
</gene>
<comment type="caution">
    <text evidence="2">The sequence shown here is derived from an EMBL/GenBank/DDBJ whole genome shotgun (WGS) entry which is preliminary data.</text>
</comment>
<accession>A0AAV5S9F2</accession>
<proteinExistence type="predicted"/>
<dbReference type="EMBL" id="BTSX01000001">
    <property type="protein sequence ID" value="GMS78623.1"/>
    <property type="molecule type" value="Genomic_DNA"/>
</dbReference>